<name>U7DA70_9BACT</name>
<dbReference type="PROSITE" id="PS51257">
    <property type="entry name" value="PROKAR_LIPOPROTEIN"/>
    <property type="match status" value="1"/>
</dbReference>
<dbReference type="AlphaFoldDB" id="U7DA70"/>
<sequence length="546" mass="61024">MIRLILLGALLWTGCAQRQFPEGGDGTPPVLSVIHTHPSQQAVQVSPDSPITIRFSTWPHRDRAAAGIEISPPVPEGVTVDIRRSTMTIHPRTSWEEETTYHIHLTPNLAGYQQAALSPPYTLIFSTGDSLSSGTLSGTIPPHTQEEFTQIGLISTQRLKEDSLVNISTFDYRATPDSTGTFSAHHLSEGTYLCLAVAQWPLQAGDTLYSSSSPAMETSAAPTSLSMPLVYEPRPVEPEAITYRDSTHLELTLTRPLLPRDSALMVSLSREKDTMPLDKWSRRDDGRALHISLPSPLTDTTYEIHLHSHRFPCIDTNRRETTVHSLPFSGPPPSEFPPIHMTKVEMVQRDKTPSLRISWNTAVQKQSPDSIVALQPDGDTLWFIAKESRLSSTHHYTAETPAPMNSELAFTLAWKDCRTEDRDTTITTTTRGTSDFAESFTLIDATEQLSETVLELRGHKTGLVYRKKITDTKTTIAPLRADTYTMRFFGTPHEDTTFRTGTLLPFAPESYYLPVTDTISIPPRWEQEYHFSPETFPFYPPHPSAE</sequence>
<evidence type="ECO:0000259" key="2">
    <source>
        <dbReference type="Pfam" id="PF13205"/>
    </source>
</evidence>
<keyword evidence="1" id="KW-0732">Signal</keyword>
<keyword evidence="4" id="KW-1185">Reference proteome</keyword>
<dbReference type="EMBL" id="ASJR01000007">
    <property type="protein sequence ID" value="ERP32022.1"/>
    <property type="molecule type" value="Genomic_DNA"/>
</dbReference>
<dbReference type="InterPro" id="IPR032812">
    <property type="entry name" value="SbsA_Ig"/>
</dbReference>
<dbReference type="RefSeq" id="WP_022636497.1">
    <property type="nucleotide sequence ID" value="NZ_ASJR01000007.1"/>
</dbReference>
<reference evidence="3 4" key="1">
    <citation type="journal article" date="2013" name="Environ. Microbiol.">
        <title>Genome analysis of Chitinivibrio alkaliphilus gen. nov., sp. nov., a novel extremely haloalkaliphilic anaerobic chitinolytic bacterium from the candidate phylum Termite Group 3.</title>
        <authorList>
            <person name="Sorokin D.Y."/>
            <person name="Gumerov V.M."/>
            <person name="Rakitin A.L."/>
            <person name="Beletsky A.V."/>
            <person name="Damste J.S."/>
            <person name="Muyzer G."/>
            <person name="Mardanov A.V."/>
            <person name="Ravin N.V."/>
        </authorList>
    </citation>
    <scope>NUCLEOTIDE SEQUENCE [LARGE SCALE GENOMIC DNA]</scope>
    <source>
        <strain evidence="3 4">ACht1</strain>
    </source>
</reference>
<dbReference type="Proteomes" id="UP000017148">
    <property type="component" value="Unassembled WGS sequence"/>
</dbReference>
<organism evidence="3 4">
    <name type="scientific">Chitinivibrio alkaliphilus ACht1</name>
    <dbReference type="NCBI Taxonomy" id="1313304"/>
    <lineage>
        <taxon>Bacteria</taxon>
        <taxon>Pseudomonadati</taxon>
        <taxon>Fibrobacterota</taxon>
        <taxon>Chitinivibrionia</taxon>
        <taxon>Chitinivibrionales</taxon>
        <taxon>Chitinivibrionaceae</taxon>
        <taxon>Chitinivibrio</taxon>
    </lineage>
</organism>
<evidence type="ECO:0000256" key="1">
    <source>
        <dbReference type="ARBA" id="ARBA00022729"/>
    </source>
</evidence>
<feature type="domain" description="SbsA Ig-like" evidence="2">
    <location>
        <begin position="27"/>
        <end position="127"/>
    </location>
</feature>
<proteinExistence type="predicted"/>
<evidence type="ECO:0000313" key="3">
    <source>
        <dbReference type="EMBL" id="ERP32022.1"/>
    </source>
</evidence>
<accession>U7DA70</accession>
<dbReference type="Pfam" id="PF13205">
    <property type="entry name" value="Big_5"/>
    <property type="match status" value="1"/>
</dbReference>
<dbReference type="STRING" id="1313304.CALK_1003"/>
<dbReference type="OrthoDB" id="9809989at2"/>
<gene>
    <name evidence="3" type="ORF">CALK_1003</name>
</gene>
<protein>
    <recommendedName>
        <fullName evidence="2">SbsA Ig-like domain-containing protein</fullName>
    </recommendedName>
</protein>
<evidence type="ECO:0000313" key="4">
    <source>
        <dbReference type="Proteomes" id="UP000017148"/>
    </source>
</evidence>
<dbReference type="Gene3D" id="2.60.40.3710">
    <property type="match status" value="1"/>
</dbReference>
<comment type="caution">
    <text evidence="3">The sequence shown here is derived from an EMBL/GenBank/DDBJ whole genome shotgun (WGS) entry which is preliminary data.</text>
</comment>